<comment type="function">
    <text evidence="6">3'-to-5' exoribonuclease specific for small oligoribonucleotides.</text>
</comment>
<dbReference type="PANTHER" id="PTHR11046:SF0">
    <property type="entry name" value="OLIGORIBONUCLEASE, MITOCHONDRIAL"/>
    <property type="match status" value="1"/>
</dbReference>
<evidence type="ECO:0000256" key="1">
    <source>
        <dbReference type="ARBA" id="ARBA00009921"/>
    </source>
</evidence>
<evidence type="ECO:0000259" key="7">
    <source>
        <dbReference type="SMART" id="SM00479"/>
    </source>
</evidence>
<reference evidence="8 9" key="2">
    <citation type="submission" date="2020-04" db="EMBL/GenBank/DDBJ databases">
        <title>Complete genome sequence of Alteromonas pelagimontana 5.12T.</title>
        <authorList>
            <person name="Sinha R.K."/>
            <person name="Krishnan K.P."/>
            <person name="Kurian J.P."/>
        </authorList>
    </citation>
    <scope>NUCLEOTIDE SEQUENCE [LARGE SCALE GENOMIC DNA]</scope>
    <source>
        <strain evidence="8 9">5.12</strain>
    </source>
</reference>
<keyword evidence="9" id="KW-1185">Reference proteome</keyword>
<dbReference type="EMBL" id="CP052766">
    <property type="protein sequence ID" value="QJR80517.1"/>
    <property type="molecule type" value="Genomic_DNA"/>
</dbReference>
<reference evidence="9" key="1">
    <citation type="submission" date="2014-12" db="EMBL/GenBank/DDBJ databases">
        <title>Complete genome sequence of a multi-drug resistant Klebsiella pneumoniae.</title>
        <authorList>
            <person name="Hua X."/>
            <person name="Chen Q."/>
            <person name="Li X."/>
            <person name="Feng Y."/>
            <person name="Ruan Z."/>
            <person name="Yu Y."/>
        </authorList>
    </citation>
    <scope>NUCLEOTIDE SEQUENCE [LARGE SCALE GENOMIC DNA]</scope>
    <source>
        <strain evidence="9">5.12</strain>
    </source>
</reference>
<comment type="similarity">
    <text evidence="1 6">Belongs to the oligoribonuclease family.</text>
</comment>
<dbReference type="GO" id="GO:0000175">
    <property type="term" value="F:3'-5'-RNA exonuclease activity"/>
    <property type="evidence" value="ECO:0007669"/>
    <property type="project" value="InterPro"/>
</dbReference>
<accession>A0A6M4MBV9</accession>
<evidence type="ECO:0000256" key="5">
    <source>
        <dbReference type="ARBA" id="ARBA00070964"/>
    </source>
</evidence>
<dbReference type="EC" id="3.1.-.-" evidence="6"/>
<comment type="subcellular location">
    <subcellularLocation>
        <location evidence="6">Cytoplasm</location>
    </subcellularLocation>
</comment>
<evidence type="ECO:0000313" key="9">
    <source>
        <dbReference type="Proteomes" id="UP000219285"/>
    </source>
</evidence>
<sequence>MSNENVGKNNLNLVWIDMEMTGLDPETCKVLEIATIVTDAQLNILAEGPVIAVHQPDSLLNEMDEWCTRVHGESGLTQRCKESTINEEEAARLTIAFLSDWVEAGKSPLCGNTIGQDRRFMVKYMPELEAYFHYRNVDVSTIKELVRRWKPEVLAGFSKKGIHLALDDIRESIEEMKFYREQVFTI</sequence>
<name>A0A6M4MBV9_9ALTE</name>
<dbReference type="HAMAP" id="MF_00045">
    <property type="entry name" value="Oligoribonuclease"/>
    <property type="match status" value="1"/>
</dbReference>
<feature type="domain" description="Exonuclease" evidence="7">
    <location>
        <begin position="12"/>
        <end position="185"/>
    </location>
</feature>
<proteinExistence type="inferred from homology"/>
<dbReference type="SUPFAM" id="SSF53098">
    <property type="entry name" value="Ribonuclease H-like"/>
    <property type="match status" value="1"/>
</dbReference>
<evidence type="ECO:0000256" key="2">
    <source>
        <dbReference type="ARBA" id="ARBA00022722"/>
    </source>
</evidence>
<dbReference type="GO" id="GO:0003676">
    <property type="term" value="F:nucleic acid binding"/>
    <property type="evidence" value="ECO:0007669"/>
    <property type="project" value="InterPro"/>
</dbReference>
<keyword evidence="2 6" id="KW-0540">Nuclease</keyword>
<evidence type="ECO:0000256" key="3">
    <source>
        <dbReference type="ARBA" id="ARBA00022801"/>
    </source>
</evidence>
<dbReference type="PANTHER" id="PTHR11046">
    <property type="entry name" value="OLIGORIBONUCLEASE, MITOCHONDRIAL"/>
    <property type="match status" value="1"/>
</dbReference>
<dbReference type="KEGG" id="apel:CA267_006880"/>
<dbReference type="Pfam" id="PF00929">
    <property type="entry name" value="RNase_T"/>
    <property type="match status" value="1"/>
</dbReference>
<evidence type="ECO:0000256" key="6">
    <source>
        <dbReference type="HAMAP-Rule" id="MF_00045"/>
    </source>
</evidence>
<dbReference type="InterPro" id="IPR013520">
    <property type="entry name" value="Ribonucl_H"/>
</dbReference>
<dbReference type="SMART" id="SM00479">
    <property type="entry name" value="EXOIII"/>
    <property type="match status" value="1"/>
</dbReference>
<evidence type="ECO:0000256" key="4">
    <source>
        <dbReference type="ARBA" id="ARBA00022839"/>
    </source>
</evidence>
<dbReference type="GO" id="GO:0006259">
    <property type="term" value="P:DNA metabolic process"/>
    <property type="evidence" value="ECO:0007669"/>
    <property type="project" value="UniProtKB-ARBA"/>
</dbReference>
<keyword evidence="6" id="KW-0963">Cytoplasm</keyword>
<dbReference type="AlphaFoldDB" id="A0A6M4MBV9"/>
<evidence type="ECO:0000313" key="8">
    <source>
        <dbReference type="EMBL" id="QJR80517.1"/>
    </source>
</evidence>
<dbReference type="GO" id="GO:0005737">
    <property type="term" value="C:cytoplasm"/>
    <property type="evidence" value="ECO:0007669"/>
    <property type="project" value="UniProtKB-SubCell"/>
</dbReference>
<keyword evidence="3 6" id="KW-0378">Hydrolase</keyword>
<dbReference type="InterPro" id="IPR012337">
    <property type="entry name" value="RNaseH-like_sf"/>
</dbReference>
<keyword evidence="4 6" id="KW-0269">Exonuclease</keyword>
<feature type="active site" evidence="6">
    <location>
        <position position="134"/>
    </location>
</feature>
<dbReference type="CDD" id="cd06135">
    <property type="entry name" value="Orn"/>
    <property type="match status" value="1"/>
</dbReference>
<gene>
    <name evidence="6 8" type="primary">orn</name>
    <name evidence="8" type="ORF">CA267_006880</name>
</gene>
<dbReference type="RefSeq" id="WP_075608176.1">
    <property type="nucleotide sequence ID" value="NZ_CP052766.1"/>
</dbReference>
<protein>
    <recommendedName>
        <fullName evidence="5 6">Oligoribonuclease</fullName>
        <ecNumber evidence="6">3.1.-.-</ecNumber>
    </recommendedName>
</protein>
<dbReference type="FunFam" id="3.30.420.10:FF:000003">
    <property type="entry name" value="Oligoribonuclease"/>
    <property type="match status" value="1"/>
</dbReference>
<dbReference type="NCBIfam" id="NF003765">
    <property type="entry name" value="PRK05359.1"/>
    <property type="match status" value="1"/>
</dbReference>
<dbReference type="Proteomes" id="UP000219285">
    <property type="component" value="Chromosome"/>
</dbReference>
<dbReference type="InterPro" id="IPR036397">
    <property type="entry name" value="RNaseH_sf"/>
</dbReference>
<organism evidence="8 9">
    <name type="scientific">Alteromonas pelagimontana</name>
    <dbReference type="NCBI Taxonomy" id="1858656"/>
    <lineage>
        <taxon>Bacteria</taxon>
        <taxon>Pseudomonadati</taxon>
        <taxon>Pseudomonadota</taxon>
        <taxon>Gammaproteobacteria</taxon>
        <taxon>Alteromonadales</taxon>
        <taxon>Alteromonadaceae</taxon>
        <taxon>Alteromonas/Salinimonas group</taxon>
        <taxon>Alteromonas</taxon>
    </lineage>
</organism>
<dbReference type="Gene3D" id="3.30.420.10">
    <property type="entry name" value="Ribonuclease H-like superfamily/Ribonuclease H"/>
    <property type="match status" value="1"/>
</dbReference>
<dbReference type="OrthoDB" id="9801329at2"/>
<dbReference type="InterPro" id="IPR022894">
    <property type="entry name" value="Oligoribonuclease"/>
</dbReference>